<dbReference type="Pfam" id="PF04535">
    <property type="entry name" value="CASP_dom"/>
    <property type="match status" value="1"/>
</dbReference>
<evidence type="ECO:0000256" key="8">
    <source>
        <dbReference type="RuleBase" id="RU361233"/>
    </source>
</evidence>
<evidence type="ECO:0000259" key="10">
    <source>
        <dbReference type="Pfam" id="PF04535"/>
    </source>
</evidence>
<reference evidence="11" key="4">
    <citation type="submission" date="2019-03" db="UniProtKB">
        <authorList>
            <consortium name="EnsemblPlants"/>
        </authorList>
    </citation>
    <scope>IDENTIFICATION</scope>
</reference>
<reference evidence="11" key="3">
    <citation type="journal article" date="2017" name="Nature">
        <title>Genome sequence of the progenitor of the wheat D genome Aegilops tauschii.</title>
        <authorList>
            <person name="Luo M.C."/>
            <person name="Gu Y.Q."/>
            <person name="Puiu D."/>
            <person name="Wang H."/>
            <person name="Twardziok S.O."/>
            <person name="Deal K.R."/>
            <person name="Huo N."/>
            <person name="Zhu T."/>
            <person name="Wang L."/>
            <person name="Wang Y."/>
            <person name="McGuire P.E."/>
            <person name="Liu S."/>
            <person name="Long H."/>
            <person name="Ramasamy R.K."/>
            <person name="Rodriguez J.C."/>
            <person name="Van S.L."/>
            <person name="Yuan L."/>
            <person name="Wang Z."/>
            <person name="Xia Z."/>
            <person name="Xiao L."/>
            <person name="Anderson O.D."/>
            <person name="Ouyang S."/>
            <person name="Liang Y."/>
            <person name="Zimin A.V."/>
            <person name="Pertea G."/>
            <person name="Qi P."/>
            <person name="Bennetzen J.L."/>
            <person name="Dai X."/>
            <person name="Dawson M.W."/>
            <person name="Muller H.G."/>
            <person name="Kugler K."/>
            <person name="Rivarola-Duarte L."/>
            <person name="Spannagl M."/>
            <person name="Mayer K.F.X."/>
            <person name="Lu F.H."/>
            <person name="Bevan M.W."/>
            <person name="Leroy P."/>
            <person name="Li P."/>
            <person name="You F.M."/>
            <person name="Sun Q."/>
            <person name="Liu Z."/>
            <person name="Lyons E."/>
            <person name="Wicker T."/>
            <person name="Salzberg S.L."/>
            <person name="Devos K.M."/>
            <person name="Dvorak J."/>
        </authorList>
    </citation>
    <scope>NUCLEOTIDE SEQUENCE [LARGE SCALE GENOMIC DNA]</scope>
    <source>
        <strain evidence="11">cv. AL8/78</strain>
    </source>
</reference>
<proteinExistence type="inferred from homology"/>
<dbReference type="PANTHER" id="PTHR33573:SF35">
    <property type="entry name" value="CASP-LIKE PROTEIN 4U1"/>
    <property type="match status" value="1"/>
</dbReference>
<reference evidence="12" key="1">
    <citation type="journal article" date="2014" name="Science">
        <title>Ancient hybridizations among the ancestral genomes of bread wheat.</title>
        <authorList>
            <consortium name="International Wheat Genome Sequencing Consortium,"/>
            <person name="Marcussen T."/>
            <person name="Sandve S.R."/>
            <person name="Heier L."/>
            <person name="Spannagl M."/>
            <person name="Pfeifer M."/>
            <person name="Jakobsen K.S."/>
            <person name="Wulff B.B."/>
            <person name="Steuernagel B."/>
            <person name="Mayer K.F."/>
            <person name="Olsen O.A."/>
        </authorList>
    </citation>
    <scope>NUCLEOTIDE SEQUENCE [LARGE SCALE GENOMIC DNA]</scope>
    <source>
        <strain evidence="12">cv. AL8/78</strain>
    </source>
</reference>
<evidence type="ECO:0000256" key="7">
    <source>
        <dbReference type="ARBA" id="ARBA00023136"/>
    </source>
</evidence>
<name>A0A453F3Y3_AEGTS</name>
<feature type="region of interest" description="Disordered" evidence="9">
    <location>
        <begin position="1"/>
        <end position="169"/>
    </location>
</feature>
<evidence type="ECO:0000256" key="3">
    <source>
        <dbReference type="ARBA" id="ARBA00011489"/>
    </source>
</evidence>
<keyword evidence="12" id="KW-1185">Reference proteome</keyword>
<feature type="compositionally biased region" description="Low complexity" evidence="9">
    <location>
        <begin position="137"/>
        <end position="152"/>
    </location>
</feature>
<feature type="compositionally biased region" description="Polar residues" evidence="9">
    <location>
        <begin position="153"/>
        <end position="164"/>
    </location>
</feature>
<comment type="subunit">
    <text evidence="3 8">Homodimer and heterodimers.</text>
</comment>
<evidence type="ECO:0000313" key="11">
    <source>
        <dbReference type="EnsemblPlants" id="AET3Gv20564700.3"/>
    </source>
</evidence>
<organism evidence="11 12">
    <name type="scientific">Aegilops tauschii subsp. strangulata</name>
    <name type="common">Goatgrass</name>
    <dbReference type="NCBI Taxonomy" id="200361"/>
    <lineage>
        <taxon>Eukaryota</taxon>
        <taxon>Viridiplantae</taxon>
        <taxon>Streptophyta</taxon>
        <taxon>Embryophyta</taxon>
        <taxon>Tracheophyta</taxon>
        <taxon>Spermatophyta</taxon>
        <taxon>Magnoliopsida</taxon>
        <taxon>Liliopsida</taxon>
        <taxon>Poales</taxon>
        <taxon>Poaceae</taxon>
        <taxon>BOP clade</taxon>
        <taxon>Pooideae</taxon>
        <taxon>Triticodae</taxon>
        <taxon>Triticeae</taxon>
        <taxon>Triticinae</taxon>
        <taxon>Aegilops</taxon>
    </lineage>
</organism>
<evidence type="ECO:0000256" key="2">
    <source>
        <dbReference type="ARBA" id="ARBA00007651"/>
    </source>
</evidence>
<dbReference type="AlphaFoldDB" id="A0A453F3Y3"/>
<evidence type="ECO:0000256" key="1">
    <source>
        <dbReference type="ARBA" id="ARBA00004651"/>
    </source>
</evidence>
<evidence type="ECO:0000256" key="9">
    <source>
        <dbReference type="SAM" id="MobiDB-lite"/>
    </source>
</evidence>
<reference evidence="12" key="2">
    <citation type="journal article" date="2017" name="Nat. Plants">
        <title>The Aegilops tauschii genome reveals multiple impacts of transposons.</title>
        <authorList>
            <person name="Zhao G."/>
            <person name="Zou C."/>
            <person name="Li K."/>
            <person name="Wang K."/>
            <person name="Li T."/>
            <person name="Gao L."/>
            <person name="Zhang X."/>
            <person name="Wang H."/>
            <person name="Yang Z."/>
            <person name="Liu X."/>
            <person name="Jiang W."/>
            <person name="Mao L."/>
            <person name="Kong X."/>
            <person name="Jiao Y."/>
            <person name="Jia J."/>
        </authorList>
    </citation>
    <scope>NUCLEOTIDE SEQUENCE [LARGE SCALE GENOMIC DNA]</scope>
    <source>
        <strain evidence="12">cv. AL8/78</strain>
    </source>
</reference>
<comment type="subcellular location">
    <subcellularLocation>
        <location evidence="1 8">Cell membrane</location>
        <topology evidence="1 8">Multi-pass membrane protein</topology>
    </subcellularLocation>
</comment>
<keyword evidence="5" id="KW-0812">Transmembrane</keyword>
<feature type="domain" description="Casparian strip membrane protein" evidence="10">
    <location>
        <begin position="235"/>
        <end position="320"/>
    </location>
</feature>
<reference evidence="11" key="5">
    <citation type="journal article" date="2021" name="G3 (Bethesda)">
        <title>Aegilops tauschii genome assembly Aet v5.0 features greater sequence contiguity and improved annotation.</title>
        <authorList>
            <person name="Wang L."/>
            <person name="Zhu T."/>
            <person name="Rodriguez J.C."/>
            <person name="Deal K.R."/>
            <person name="Dubcovsky J."/>
            <person name="McGuire P.E."/>
            <person name="Lux T."/>
            <person name="Spannagl M."/>
            <person name="Mayer K.F.X."/>
            <person name="Baldrich P."/>
            <person name="Meyers B.C."/>
            <person name="Huo N."/>
            <person name="Gu Y.Q."/>
            <person name="Zhou H."/>
            <person name="Devos K.M."/>
            <person name="Bennetzen J.L."/>
            <person name="Unver T."/>
            <person name="Budak H."/>
            <person name="Gulick P.J."/>
            <person name="Galiba G."/>
            <person name="Kalapos B."/>
            <person name="Nelson D.R."/>
            <person name="Li P."/>
            <person name="You F.M."/>
            <person name="Luo M.C."/>
            <person name="Dvorak J."/>
        </authorList>
    </citation>
    <scope>NUCLEOTIDE SEQUENCE [LARGE SCALE GENOMIC DNA]</scope>
    <source>
        <strain evidence="11">cv. AL8/78</strain>
    </source>
</reference>
<evidence type="ECO:0000256" key="6">
    <source>
        <dbReference type="ARBA" id="ARBA00022989"/>
    </source>
</evidence>
<keyword evidence="4 8" id="KW-1003">Cell membrane</keyword>
<keyword evidence="7" id="KW-0472">Membrane</keyword>
<keyword evidence="6" id="KW-1133">Transmembrane helix</keyword>
<dbReference type="Gramene" id="AET3Gv20564700.3">
    <property type="protein sequence ID" value="AET3Gv20564700.3"/>
    <property type="gene ID" value="AET3Gv20564700"/>
</dbReference>
<protein>
    <recommendedName>
        <fullName evidence="8">CASP-like protein</fullName>
    </recommendedName>
</protein>
<dbReference type="GO" id="GO:0005886">
    <property type="term" value="C:plasma membrane"/>
    <property type="evidence" value="ECO:0007669"/>
    <property type="project" value="UniProtKB-SubCell"/>
</dbReference>
<comment type="similarity">
    <text evidence="2 8">Belongs to the Casparian strip membrane proteins (CASP) family.</text>
</comment>
<evidence type="ECO:0000313" key="12">
    <source>
        <dbReference type="Proteomes" id="UP000015105"/>
    </source>
</evidence>
<feature type="compositionally biased region" description="Pro residues" evidence="9">
    <location>
        <begin position="10"/>
        <end position="31"/>
    </location>
</feature>
<accession>A0A453F3Y3</accession>
<sequence length="390" mass="41600">HRSHMAETPRAPPPLRPPPPVPLPDTPPRPDSSPSTPGEDYHTPTPSLDEAREETPPWPQETNGNGRAASKSPALSPVRLPSPHRLLPPNSPTGNGDDGASAGHAPVPGRRPQLRLAPGLVRTPSEGSVAKSPSPSPSSSLTPPSPLTLGPTITTNNKSAQSTPKRTEAWKPPATGIAVQFDPVEEAVTSPLQLGKPRIDRHRATTMAAAENGGGPNTVPRDVAAVAAVGERRPLSVALRLATAVLSLASFAVMASARTSGWDGDHFDRYDQYRYALAVNVIVCAYSIAQSLGEIRRLVAARFIYRSMSSYYFSLFLDQASETFTPNNRVALPFLASSSSSWLCCRSWRISSCPRRRLPRRATICGCRGSVRTPSTGRSPARCGCPSLPS</sequence>
<dbReference type="PANTHER" id="PTHR33573">
    <property type="entry name" value="CASP-LIKE PROTEIN 4A4"/>
    <property type="match status" value="1"/>
</dbReference>
<dbReference type="InterPro" id="IPR006702">
    <property type="entry name" value="CASP_dom"/>
</dbReference>
<evidence type="ECO:0000256" key="5">
    <source>
        <dbReference type="ARBA" id="ARBA00022692"/>
    </source>
</evidence>
<dbReference type="EnsemblPlants" id="AET3Gv20564700.3">
    <property type="protein sequence ID" value="AET3Gv20564700.3"/>
    <property type="gene ID" value="AET3Gv20564700"/>
</dbReference>
<dbReference type="STRING" id="200361.A0A453F3Y3"/>
<dbReference type="Proteomes" id="UP000015105">
    <property type="component" value="Chromosome 3D"/>
</dbReference>
<evidence type="ECO:0000256" key="4">
    <source>
        <dbReference type="ARBA" id="ARBA00022475"/>
    </source>
</evidence>